<evidence type="ECO:0000313" key="2">
    <source>
        <dbReference type="Proteomes" id="UP000694044"/>
    </source>
</evidence>
<organism evidence="1 2">
    <name type="scientific">Phytophthora pseudosyringae</name>
    <dbReference type="NCBI Taxonomy" id="221518"/>
    <lineage>
        <taxon>Eukaryota</taxon>
        <taxon>Sar</taxon>
        <taxon>Stramenopiles</taxon>
        <taxon>Oomycota</taxon>
        <taxon>Peronosporomycetes</taxon>
        <taxon>Peronosporales</taxon>
        <taxon>Peronosporaceae</taxon>
        <taxon>Phytophthora</taxon>
    </lineage>
</organism>
<protein>
    <submittedName>
        <fullName evidence="1">Uncharacterized protein</fullName>
    </submittedName>
</protein>
<sequence>MTKVPSRATNTEWPSFRRGIMARDCNITQDLPPPSGIKSLPSIEEFIERWHRWLKVILKFVGPREYHRLLCLSLRSKSSFFGWGEHEPAYIHDVSPSPGLTLFG</sequence>
<gene>
    <name evidence="1" type="ORF">PHYPSEUDO_015234</name>
</gene>
<name>A0A8T1W0T2_9STRA</name>
<keyword evidence="2" id="KW-1185">Reference proteome</keyword>
<comment type="caution">
    <text evidence="1">The sequence shown here is derived from an EMBL/GenBank/DDBJ whole genome shotgun (WGS) entry which is preliminary data.</text>
</comment>
<dbReference type="Proteomes" id="UP000694044">
    <property type="component" value="Unassembled WGS sequence"/>
</dbReference>
<dbReference type="EMBL" id="JAGDFM010000092">
    <property type="protein sequence ID" value="KAG7386836.1"/>
    <property type="molecule type" value="Genomic_DNA"/>
</dbReference>
<reference evidence="1" key="1">
    <citation type="submission" date="2021-02" db="EMBL/GenBank/DDBJ databases">
        <authorList>
            <person name="Palmer J.M."/>
        </authorList>
    </citation>
    <scope>NUCLEOTIDE SEQUENCE</scope>
    <source>
        <strain evidence="1">SCRP734</strain>
    </source>
</reference>
<dbReference type="AlphaFoldDB" id="A0A8T1W0T2"/>
<accession>A0A8T1W0T2</accession>
<evidence type="ECO:0000313" key="1">
    <source>
        <dbReference type="EMBL" id="KAG7386836.1"/>
    </source>
</evidence>
<proteinExistence type="predicted"/>